<dbReference type="GO" id="GO:0015171">
    <property type="term" value="F:amino acid transmembrane transporter activity"/>
    <property type="evidence" value="ECO:0007669"/>
    <property type="project" value="TreeGrafter"/>
</dbReference>
<reference evidence="7 8" key="1">
    <citation type="submission" date="2019-04" db="EMBL/GenBank/DDBJ databases">
        <title>Phreatobacter aquaticus sp. nov.</title>
        <authorList>
            <person name="Choi A."/>
            <person name="Baek K."/>
        </authorList>
    </citation>
    <scope>NUCLEOTIDE SEQUENCE [LARGE SCALE GENOMIC DNA]</scope>
    <source>
        <strain evidence="7 8">NMCR1094</strain>
    </source>
</reference>
<keyword evidence="4 6" id="KW-1133">Transmembrane helix</keyword>
<protein>
    <submittedName>
        <fullName evidence="7">Amino acid transporter</fullName>
    </submittedName>
</protein>
<dbReference type="EMBL" id="CP039865">
    <property type="protein sequence ID" value="QCK85458.1"/>
    <property type="molecule type" value="Genomic_DNA"/>
</dbReference>
<keyword evidence="8" id="KW-1185">Reference proteome</keyword>
<evidence type="ECO:0000256" key="2">
    <source>
        <dbReference type="ARBA" id="ARBA00022475"/>
    </source>
</evidence>
<keyword evidence="2" id="KW-1003">Cell membrane</keyword>
<evidence type="ECO:0000313" key="8">
    <source>
        <dbReference type="Proteomes" id="UP000298588"/>
    </source>
</evidence>
<proteinExistence type="predicted"/>
<dbReference type="Proteomes" id="UP000298588">
    <property type="component" value="Chromosome"/>
</dbReference>
<evidence type="ECO:0000256" key="1">
    <source>
        <dbReference type="ARBA" id="ARBA00004651"/>
    </source>
</evidence>
<comment type="subcellular location">
    <subcellularLocation>
        <location evidence="1">Cell membrane</location>
        <topology evidence="1">Multi-pass membrane protein</topology>
    </subcellularLocation>
</comment>
<dbReference type="Pfam" id="PF01810">
    <property type="entry name" value="LysE"/>
    <property type="match status" value="1"/>
</dbReference>
<gene>
    <name evidence="7" type="ORF">E8L99_06585</name>
</gene>
<sequence length="209" mass="21448">MNLSMMQAGATGFLVGLGLIVAIGAQNAFVLRQGLLRQHVGLVTTICALSDAALILVGVAGLGTIVQASPLLLALATWGGALFLAAYGFMAARRAFSTGGLEASGNGALTDARHAVAATLAFTFLNPHVYLDTVVLVGSLSAHHQGSARAAFAIGAMSASAAWFYGLGYGARWLAPLFARPVAWRILDALIAIVMLTIAANLALSGWRA</sequence>
<feature type="transmembrane region" description="Helical" evidence="6">
    <location>
        <begin position="40"/>
        <end position="59"/>
    </location>
</feature>
<evidence type="ECO:0000256" key="3">
    <source>
        <dbReference type="ARBA" id="ARBA00022692"/>
    </source>
</evidence>
<evidence type="ECO:0000313" key="7">
    <source>
        <dbReference type="EMBL" id="QCK85458.1"/>
    </source>
</evidence>
<dbReference type="OrthoDB" id="5638726at2"/>
<feature type="transmembrane region" description="Helical" evidence="6">
    <location>
        <begin position="182"/>
        <end position="204"/>
    </location>
</feature>
<dbReference type="GO" id="GO:0005886">
    <property type="term" value="C:plasma membrane"/>
    <property type="evidence" value="ECO:0007669"/>
    <property type="project" value="UniProtKB-SubCell"/>
</dbReference>
<keyword evidence="5 6" id="KW-0472">Membrane</keyword>
<evidence type="ECO:0000256" key="6">
    <source>
        <dbReference type="SAM" id="Phobius"/>
    </source>
</evidence>
<feature type="transmembrane region" description="Helical" evidence="6">
    <location>
        <begin position="150"/>
        <end position="170"/>
    </location>
</feature>
<dbReference type="InterPro" id="IPR001123">
    <property type="entry name" value="LeuE-type"/>
</dbReference>
<evidence type="ECO:0000256" key="5">
    <source>
        <dbReference type="ARBA" id="ARBA00023136"/>
    </source>
</evidence>
<accession>A0A4D7QE35</accession>
<feature type="transmembrane region" description="Helical" evidence="6">
    <location>
        <begin position="112"/>
        <end position="138"/>
    </location>
</feature>
<dbReference type="KEGG" id="paqt:E8L99_06585"/>
<dbReference type="PANTHER" id="PTHR30086">
    <property type="entry name" value="ARGININE EXPORTER PROTEIN ARGO"/>
    <property type="match status" value="1"/>
</dbReference>
<dbReference type="RefSeq" id="WP_137098792.1">
    <property type="nucleotide sequence ID" value="NZ_CP039865.1"/>
</dbReference>
<organism evidence="7 8">
    <name type="scientific">Phreatobacter aquaticus</name>
    <dbReference type="NCBI Taxonomy" id="2570229"/>
    <lineage>
        <taxon>Bacteria</taxon>
        <taxon>Pseudomonadati</taxon>
        <taxon>Pseudomonadota</taxon>
        <taxon>Alphaproteobacteria</taxon>
        <taxon>Hyphomicrobiales</taxon>
        <taxon>Phreatobacteraceae</taxon>
        <taxon>Phreatobacter</taxon>
    </lineage>
</organism>
<keyword evidence="3 6" id="KW-0812">Transmembrane</keyword>
<dbReference type="AlphaFoldDB" id="A0A4D7QE35"/>
<feature type="transmembrane region" description="Helical" evidence="6">
    <location>
        <begin position="71"/>
        <end position="92"/>
    </location>
</feature>
<evidence type="ECO:0000256" key="4">
    <source>
        <dbReference type="ARBA" id="ARBA00022989"/>
    </source>
</evidence>
<dbReference type="PANTHER" id="PTHR30086:SF20">
    <property type="entry name" value="ARGININE EXPORTER PROTEIN ARGO-RELATED"/>
    <property type="match status" value="1"/>
</dbReference>
<name>A0A4D7QE35_9HYPH</name>